<evidence type="ECO:0000256" key="13">
    <source>
        <dbReference type="ARBA" id="ARBA00042156"/>
    </source>
</evidence>
<dbReference type="AlphaFoldDB" id="A0A7X0EUY0"/>
<dbReference type="InterPro" id="IPR027417">
    <property type="entry name" value="P-loop_NTPase"/>
</dbReference>
<evidence type="ECO:0000256" key="1">
    <source>
        <dbReference type="ARBA" id="ARBA00004496"/>
    </source>
</evidence>
<dbReference type="GO" id="GO:0006281">
    <property type="term" value="P:DNA repair"/>
    <property type="evidence" value="ECO:0007669"/>
    <property type="project" value="UniProtKB-KW"/>
</dbReference>
<dbReference type="Gene3D" id="3.40.50.300">
    <property type="entry name" value="P-loop containing nucleotide triphosphate hydrolases"/>
    <property type="match status" value="1"/>
</dbReference>
<sequence>MTSRSPSLFGGRANGSVRVVGARVRLLKDVPLEIPRNDITVFTGVSGSGRSSIVFDTVAVEARRQFHGMFGWFIRACCPRTSGRAPTPSTA</sequence>
<proteinExistence type="inferred from homology"/>
<keyword evidence="9" id="KW-0238">DNA-binding</keyword>
<keyword evidence="15" id="KW-1185">Reference proteome</keyword>
<organism evidence="14 15">
    <name type="scientific">Nonomuraea muscovyensis</name>
    <dbReference type="NCBI Taxonomy" id="1124761"/>
    <lineage>
        <taxon>Bacteria</taxon>
        <taxon>Bacillati</taxon>
        <taxon>Actinomycetota</taxon>
        <taxon>Actinomycetes</taxon>
        <taxon>Streptosporangiales</taxon>
        <taxon>Streptosporangiaceae</taxon>
        <taxon>Nonomuraea</taxon>
    </lineage>
</organism>
<evidence type="ECO:0000256" key="10">
    <source>
        <dbReference type="ARBA" id="ARBA00023204"/>
    </source>
</evidence>
<evidence type="ECO:0000256" key="12">
    <source>
        <dbReference type="ARBA" id="ARBA00039316"/>
    </source>
</evidence>
<keyword evidence="2" id="KW-0963">Cytoplasm</keyword>
<evidence type="ECO:0000256" key="4">
    <source>
        <dbReference type="ARBA" id="ARBA00022741"/>
    </source>
</evidence>
<evidence type="ECO:0000256" key="2">
    <source>
        <dbReference type="ARBA" id="ARBA00022490"/>
    </source>
</evidence>
<name>A0A7X0EUY0_9ACTN</name>
<dbReference type="GO" id="GO:0005524">
    <property type="term" value="F:ATP binding"/>
    <property type="evidence" value="ECO:0007669"/>
    <property type="project" value="UniProtKB-KW"/>
</dbReference>
<dbReference type="Proteomes" id="UP000583800">
    <property type="component" value="Unassembled WGS sequence"/>
</dbReference>
<reference evidence="14 15" key="1">
    <citation type="submission" date="2020-08" db="EMBL/GenBank/DDBJ databases">
        <title>Sequencing the genomes of 1000 actinobacteria strains.</title>
        <authorList>
            <person name="Klenk H.-P."/>
        </authorList>
    </citation>
    <scope>NUCLEOTIDE SEQUENCE [LARGE SCALE GENOMIC DNA]</scope>
    <source>
        <strain evidence="14 15">DSM 45913</strain>
    </source>
</reference>
<keyword evidence="8" id="KW-0267">Excision nuclease</keyword>
<dbReference type="PANTHER" id="PTHR43152">
    <property type="entry name" value="UVRABC SYSTEM PROTEIN A"/>
    <property type="match status" value="1"/>
</dbReference>
<evidence type="ECO:0000256" key="7">
    <source>
        <dbReference type="ARBA" id="ARBA00022840"/>
    </source>
</evidence>
<evidence type="ECO:0000256" key="6">
    <source>
        <dbReference type="ARBA" id="ARBA00022769"/>
    </source>
</evidence>
<accession>A0A7X0EUY0</accession>
<keyword evidence="5" id="KW-0227">DNA damage</keyword>
<keyword evidence="6" id="KW-0228">DNA excision</keyword>
<dbReference type="SUPFAM" id="SSF52540">
    <property type="entry name" value="P-loop containing nucleoside triphosphate hydrolases"/>
    <property type="match status" value="1"/>
</dbReference>
<dbReference type="EMBL" id="JACHJB010000001">
    <property type="protein sequence ID" value="MBB6344928.1"/>
    <property type="molecule type" value="Genomic_DNA"/>
</dbReference>
<comment type="caution">
    <text evidence="14">The sequence shown here is derived from an EMBL/GenBank/DDBJ whole genome shotgun (WGS) entry which is preliminary data.</text>
</comment>
<keyword evidence="10" id="KW-0234">DNA repair</keyword>
<keyword evidence="4" id="KW-0547">Nucleotide-binding</keyword>
<evidence type="ECO:0000313" key="14">
    <source>
        <dbReference type="EMBL" id="MBB6344928.1"/>
    </source>
</evidence>
<evidence type="ECO:0000256" key="8">
    <source>
        <dbReference type="ARBA" id="ARBA00022881"/>
    </source>
</evidence>
<evidence type="ECO:0000256" key="9">
    <source>
        <dbReference type="ARBA" id="ARBA00023125"/>
    </source>
</evidence>
<dbReference type="GO" id="GO:0003677">
    <property type="term" value="F:DNA binding"/>
    <property type="evidence" value="ECO:0007669"/>
    <property type="project" value="UniProtKB-KW"/>
</dbReference>
<comment type="subcellular location">
    <subcellularLocation>
        <location evidence="1">Cytoplasm</location>
    </subcellularLocation>
</comment>
<keyword evidence="7" id="KW-0067">ATP-binding</keyword>
<protein>
    <recommendedName>
        <fullName evidence="12">UvrABC system protein A</fullName>
    </recommendedName>
    <alternativeName>
        <fullName evidence="13">Excinuclease ABC subunit A</fullName>
    </alternativeName>
</protein>
<evidence type="ECO:0000256" key="5">
    <source>
        <dbReference type="ARBA" id="ARBA00022763"/>
    </source>
</evidence>
<dbReference type="PANTHER" id="PTHR43152:SF2">
    <property type="entry name" value="DRUG RESISTANCE ABC TRANSPORTER"/>
    <property type="match status" value="1"/>
</dbReference>
<comment type="similarity">
    <text evidence="11">Belongs to the ABC transporter superfamily. UvrA family.</text>
</comment>
<dbReference type="RefSeq" id="WP_185082963.1">
    <property type="nucleotide sequence ID" value="NZ_JACHJB010000001.1"/>
</dbReference>
<keyword evidence="3" id="KW-0677">Repeat</keyword>
<evidence type="ECO:0000256" key="11">
    <source>
        <dbReference type="ARBA" id="ARBA00038000"/>
    </source>
</evidence>
<dbReference type="GO" id="GO:0005737">
    <property type="term" value="C:cytoplasm"/>
    <property type="evidence" value="ECO:0007669"/>
    <property type="project" value="UniProtKB-SubCell"/>
</dbReference>
<evidence type="ECO:0000313" key="15">
    <source>
        <dbReference type="Proteomes" id="UP000583800"/>
    </source>
</evidence>
<dbReference type="GO" id="GO:0004518">
    <property type="term" value="F:nuclease activity"/>
    <property type="evidence" value="ECO:0007669"/>
    <property type="project" value="UniProtKB-KW"/>
</dbReference>
<gene>
    <name evidence="14" type="ORF">FHU36_001437</name>
</gene>
<evidence type="ECO:0000256" key="3">
    <source>
        <dbReference type="ARBA" id="ARBA00022737"/>
    </source>
</evidence>